<dbReference type="InterPro" id="IPR029058">
    <property type="entry name" value="AB_hydrolase_fold"/>
</dbReference>
<protein>
    <submittedName>
        <fullName evidence="4">Carbohydrate esterase family 5 protein</fullName>
    </submittedName>
</protein>
<keyword evidence="5" id="KW-1185">Reference proteome</keyword>
<keyword evidence="3" id="KW-0732">Signal</keyword>
<dbReference type="STRING" id="1047168.A0A0F4GGI6"/>
<proteinExistence type="predicted"/>
<evidence type="ECO:0000256" key="1">
    <source>
        <dbReference type="ARBA" id="ARBA00022801"/>
    </source>
</evidence>
<dbReference type="Gene3D" id="3.40.50.1820">
    <property type="entry name" value="alpha/beta hydrolase"/>
    <property type="match status" value="1"/>
</dbReference>
<dbReference type="PANTHER" id="PTHR33630">
    <property type="entry name" value="CUTINASE RV1984C-RELATED-RELATED"/>
    <property type="match status" value="1"/>
</dbReference>
<evidence type="ECO:0000313" key="4">
    <source>
        <dbReference type="EMBL" id="KJX96117.1"/>
    </source>
</evidence>
<organism evidence="4 5">
    <name type="scientific">Zymoseptoria brevis</name>
    <dbReference type="NCBI Taxonomy" id="1047168"/>
    <lineage>
        <taxon>Eukaryota</taxon>
        <taxon>Fungi</taxon>
        <taxon>Dikarya</taxon>
        <taxon>Ascomycota</taxon>
        <taxon>Pezizomycotina</taxon>
        <taxon>Dothideomycetes</taxon>
        <taxon>Dothideomycetidae</taxon>
        <taxon>Mycosphaerellales</taxon>
        <taxon>Mycosphaerellaceae</taxon>
        <taxon>Zymoseptoria</taxon>
    </lineage>
</organism>
<sequence>MLSSNYALGLASMAFIGGVASAPALGRRAEAGCSTYVIVNARGTSEHGDSPSLVPMNQQILSAVPGGTIYDVNYPADPDQQTASGTADVVRFVTATLNSDPSTCFILDAFSQGSTVITDALPRLTGAAYEAVKFVYLLGNPEHNPNLPCNVDEKGGSSTAGASGQIAEKGRVPSNWYSKTRDVCYTGDGVCDRSATPNKGFPGAITPAHGKYGSTASVQSMGLQAAIRALQG</sequence>
<evidence type="ECO:0000256" key="3">
    <source>
        <dbReference type="SAM" id="SignalP"/>
    </source>
</evidence>
<dbReference type="EMBL" id="LAFY01000801">
    <property type="protein sequence ID" value="KJX96117.1"/>
    <property type="molecule type" value="Genomic_DNA"/>
</dbReference>
<evidence type="ECO:0000256" key="2">
    <source>
        <dbReference type="ARBA" id="ARBA00023157"/>
    </source>
</evidence>
<keyword evidence="1" id="KW-0378">Hydrolase</keyword>
<dbReference type="GO" id="GO:0052689">
    <property type="term" value="F:carboxylic ester hydrolase activity"/>
    <property type="evidence" value="ECO:0007669"/>
    <property type="project" value="UniProtKB-ARBA"/>
</dbReference>
<dbReference type="SUPFAM" id="SSF53474">
    <property type="entry name" value="alpha/beta-Hydrolases"/>
    <property type="match status" value="1"/>
</dbReference>
<accession>A0A0F4GGI6</accession>
<dbReference type="Pfam" id="PF01083">
    <property type="entry name" value="Cutinase"/>
    <property type="match status" value="1"/>
</dbReference>
<dbReference type="OrthoDB" id="3225429at2759"/>
<dbReference type="SMART" id="SM01110">
    <property type="entry name" value="Cutinase"/>
    <property type="match status" value="1"/>
</dbReference>
<feature type="chain" id="PRO_5002468673" evidence="3">
    <location>
        <begin position="22"/>
        <end position="232"/>
    </location>
</feature>
<comment type="caution">
    <text evidence="4">The sequence shown here is derived from an EMBL/GenBank/DDBJ whole genome shotgun (WGS) entry which is preliminary data.</text>
</comment>
<keyword evidence="2" id="KW-1015">Disulfide bond</keyword>
<reference evidence="4 5" key="1">
    <citation type="submission" date="2015-03" db="EMBL/GenBank/DDBJ databases">
        <title>RNA-seq based gene annotation and comparative genomics of four Zymoseptoria species reveal species-specific pathogenicity related genes and transposable element activity.</title>
        <authorList>
            <person name="Grandaubert J."/>
            <person name="Bhattacharyya A."/>
            <person name="Stukenbrock E.H."/>
        </authorList>
    </citation>
    <scope>NUCLEOTIDE SEQUENCE [LARGE SCALE GENOMIC DNA]</scope>
    <source>
        <strain evidence="4 5">Zb18110</strain>
    </source>
</reference>
<name>A0A0F4GGI6_9PEZI</name>
<dbReference type="AlphaFoldDB" id="A0A0F4GGI6"/>
<dbReference type="InterPro" id="IPR000675">
    <property type="entry name" value="Cutinase/axe"/>
</dbReference>
<evidence type="ECO:0000313" key="5">
    <source>
        <dbReference type="Proteomes" id="UP000033647"/>
    </source>
</evidence>
<dbReference type="PANTHER" id="PTHR33630:SF9">
    <property type="entry name" value="CUTINASE 4"/>
    <property type="match status" value="1"/>
</dbReference>
<feature type="signal peptide" evidence="3">
    <location>
        <begin position="1"/>
        <end position="21"/>
    </location>
</feature>
<gene>
    <name evidence="4" type="ORF">TI39_contig809g00001</name>
</gene>
<dbReference type="Proteomes" id="UP000033647">
    <property type="component" value="Unassembled WGS sequence"/>
</dbReference>